<evidence type="ECO:0000313" key="2">
    <source>
        <dbReference type="EMBL" id="GBP72836.1"/>
    </source>
</evidence>
<dbReference type="GO" id="GO:0046975">
    <property type="term" value="F:histone H3K36 methyltransferase activity"/>
    <property type="evidence" value="ECO:0007669"/>
    <property type="project" value="TreeGrafter"/>
</dbReference>
<organism evidence="2 3">
    <name type="scientific">Eumeta variegata</name>
    <name type="common">Bagworm moth</name>
    <name type="synonym">Eumeta japonica</name>
    <dbReference type="NCBI Taxonomy" id="151549"/>
    <lineage>
        <taxon>Eukaryota</taxon>
        <taxon>Metazoa</taxon>
        <taxon>Ecdysozoa</taxon>
        <taxon>Arthropoda</taxon>
        <taxon>Hexapoda</taxon>
        <taxon>Insecta</taxon>
        <taxon>Pterygota</taxon>
        <taxon>Neoptera</taxon>
        <taxon>Endopterygota</taxon>
        <taxon>Lepidoptera</taxon>
        <taxon>Glossata</taxon>
        <taxon>Ditrysia</taxon>
        <taxon>Tineoidea</taxon>
        <taxon>Psychidae</taxon>
        <taxon>Oiketicinae</taxon>
        <taxon>Eumeta</taxon>
    </lineage>
</organism>
<dbReference type="GO" id="GO:0015074">
    <property type="term" value="P:DNA integration"/>
    <property type="evidence" value="ECO:0007669"/>
    <property type="project" value="TreeGrafter"/>
</dbReference>
<dbReference type="Gene3D" id="3.30.420.10">
    <property type="entry name" value="Ribonuclease H-like superfamily/Ribonuclease H"/>
    <property type="match status" value="1"/>
</dbReference>
<dbReference type="GO" id="GO:0005634">
    <property type="term" value="C:nucleus"/>
    <property type="evidence" value="ECO:0007669"/>
    <property type="project" value="TreeGrafter"/>
</dbReference>
<dbReference type="GO" id="GO:0044774">
    <property type="term" value="P:mitotic DNA integrity checkpoint signaling"/>
    <property type="evidence" value="ECO:0007669"/>
    <property type="project" value="TreeGrafter"/>
</dbReference>
<dbReference type="GO" id="GO:0000014">
    <property type="term" value="F:single-stranded DNA endodeoxyribonuclease activity"/>
    <property type="evidence" value="ECO:0007669"/>
    <property type="project" value="TreeGrafter"/>
</dbReference>
<evidence type="ECO:0000313" key="3">
    <source>
        <dbReference type="Proteomes" id="UP000299102"/>
    </source>
</evidence>
<dbReference type="PANTHER" id="PTHR46060">
    <property type="entry name" value="MARINER MOS1 TRANSPOSASE-LIKE PROTEIN"/>
    <property type="match status" value="1"/>
</dbReference>
<feature type="region of interest" description="Disordered" evidence="1">
    <location>
        <begin position="1"/>
        <end position="26"/>
    </location>
</feature>
<evidence type="ECO:0000256" key="1">
    <source>
        <dbReference type="SAM" id="MobiDB-lite"/>
    </source>
</evidence>
<dbReference type="GO" id="GO:0042800">
    <property type="term" value="F:histone H3K4 methyltransferase activity"/>
    <property type="evidence" value="ECO:0007669"/>
    <property type="project" value="TreeGrafter"/>
</dbReference>
<gene>
    <name evidence="2" type="ORF">EVAR_40337_1</name>
</gene>
<dbReference type="PANTHER" id="PTHR46060:SF2">
    <property type="entry name" value="HISTONE-LYSINE N-METHYLTRANSFERASE SETMAR"/>
    <property type="match status" value="1"/>
</dbReference>
<accession>A0A4C1Y9Y5</accession>
<dbReference type="GO" id="GO:0000729">
    <property type="term" value="P:DNA double-strand break processing"/>
    <property type="evidence" value="ECO:0007669"/>
    <property type="project" value="TreeGrafter"/>
</dbReference>
<dbReference type="InterPro" id="IPR001888">
    <property type="entry name" value="Transposase_1"/>
</dbReference>
<reference evidence="2 3" key="1">
    <citation type="journal article" date="2019" name="Commun. Biol.">
        <title>The bagworm genome reveals a unique fibroin gene that provides high tensile strength.</title>
        <authorList>
            <person name="Kono N."/>
            <person name="Nakamura H."/>
            <person name="Ohtoshi R."/>
            <person name="Tomita M."/>
            <person name="Numata K."/>
            <person name="Arakawa K."/>
        </authorList>
    </citation>
    <scope>NUCLEOTIDE SEQUENCE [LARGE SCALE GENOMIC DNA]</scope>
</reference>
<protein>
    <submittedName>
        <fullName evidence="2">Mariner Mos1 transposase</fullName>
    </submittedName>
</protein>
<dbReference type="OrthoDB" id="616263at2759"/>
<dbReference type="GO" id="GO:0003697">
    <property type="term" value="F:single-stranded DNA binding"/>
    <property type="evidence" value="ECO:0007669"/>
    <property type="project" value="TreeGrafter"/>
</dbReference>
<dbReference type="GO" id="GO:0044547">
    <property type="term" value="F:DNA topoisomerase binding"/>
    <property type="evidence" value="ECO:0007669"/>
    <property type="project" value="TreeGrafter"/>
</dbReference>
<dbReference type="EMBL" id="BGZK01001157">
    <property type="protein sequence ID" value="GBP72836.1"/>
    <property type="molecule type" value="Genomic_DNA"/>
</dbReference>
<name>A0A4C1Y9Y5_EUMVA</name>
<comment type="caution">
    <text evidence="2">The sequence shown here is derived from an EMBL/GenBank/DDBJ whole genome shotgun (WGS) entry which is preliminary data.</text>
</comment>
<dbReference type="InterPro" id="IPR052709">
    <property type="entry name" value="Transposase-MT_Hybrid"/>
</dbReference>
<sequence>MRSQSPHATYSHAMSNTSKSDRIISTSSHRPSAIDVLVNCHRLTITKPLPKLQTSVQQHLSITSFTSDGRSTTATDTPIPLQLIDGASASTYELHTLQSRGRGHAHCIFHVCAPHALGTPICDYTLIDRRASRPLIEPSASHLWLPRVARRRAPSAAGQWPVRGVPALTSPVICFVSWVQTMQSRLPLGEMAIEKIITGNEKWIVYDENMQKRSSSKNRQTPKIIAKPALTRNKLMLCMWWVWKGIIHYELLPPSETINSDFYCQQLMRLEQLVEKKRPELIDQQKGMKFKLKAWFTLSPSEQGSEEGSGQRENVNTILPLLLALFGAPAIVGFSCGSQRMGSASGSACLHSALSLTCRSLFEREGRVVFLFLPWSRS</sequence>
<dbReference type="AlphaFoldDB" id="A0A4C1Y9Y5"/>
<dbReference type="GO" id="GO:0031297">
    <property type="term" value="P:replication fork processing"/>
    <property type="evidence" value="ECO:0007669"/>
    <property type="project" value="TreeGrafter"/>
</dbReference>
<dbReference type="InterPro" id="IPR036397">
    <property type="entry name" value="RNaseH_sf"/>
</dbReference>
<proteinExistence type="predicted"/>
<dbReference type="GO" id="GO:0000793">
    <property type="term" value="C:condensed chromosome"/>
    <property type="evidence" value="ECO:0007669"/>
    <property type="project" value="TreeGrafter"/>
</dbReference>
<dbReference type="GO" id="GO:0006303">
    <property type="term" value="P:double-strand break repair via nonhomologous end joining"/>
    <property type="evidence" value="ECO:0007669"/>
    <property type="project" value="TreeGrafter"/>
</dbReference>
<dbReference type="Pfam" id="PF01359">
    <property type="entry name" value="Transposase_1"/>
    <property type="match status" value="1"/>
</dbReference>
<dbReference type="GO" id="GO:0035861">
    <property type="term" value="C:site of double-strand break"/>
    <property type="evidence" value="ECO:0007669"/>
    <property type="project" value="TreeGrafter"/>
</dbReference>
<keyword evidence="3" id="KW-1185">Reference proteome</keyword>
<dbReference type="Proteomes" id="UP000299102">
    <property type="component" value="Unassembled WGS sequence"/>
</dbReference>
<dbReference type="GO" id="GO:0003690">
    <property type="term" value="F:double-stranded DNA binding"/>
    <property type="evidence" value="ECO:0007669"/>
    <property type="project" value="TreeGrafter"/>
</dbReference>